<organism evidence="15 16">
    <name type="scientific">Colletotrichum incanum</name>
    <name type="common">Soybean anthracnose fungus</name>
    <dbReference type="NCBI Taxonomy" id="1573173"/>
    <lineage>
        <taxon>Eukaryota</taxon>
        <taxon>Fungi</taxon>
        <taxon>Dikarya</taxon>
        <taxon>Ascomycota</taxon>
        <taxon>Pezizomycotina</taxon>
        <taxon>Sordariomycetes</taxon>
        <taxon>Hypocreomycetidae</taxon>
        <taxon>Glomerellales</taxon>
        <taxon>Glomerellaceae</taxon>
        <taxon>Colletotrichum</taxon>
        <taxon>Colletotrichum spaethianum species complex</taxon>
    </lineage>
</organism>
<evidence type="ECO:0000256" key="7">
    <source>
        <dbReference type="ARBA" id="ARBA00022816"/>
    </source>
</evidence>
<keyword evidence="4" id="KW-0813">Transport</keyword>
<dbReference type="Proteomes" id="UP000076584">
    <property type="component" value="Unassembled WGS sequence"/>
</dbReference>
<dbReference type="SMART" id="SM01044">
    <property type="entry name" value="Btz"/>
    <property type="match status" value="1"/>
</dbReference>
<evidence type="ECO:0000256" key="6">
    <source>
        <dbReference type="ARBA" id="ARBA00022664"/>
    </source>
</evidence>
<dbReference type="GO" id="GO:0008380">
    <property type="term" value="P:RNA splicing"/>
    <property type="evidence" value="ECO:0007669"/>
    <property type="project" value="UniProtKB-KW"/>
</dbReference>
<dbReference type="GO" id="GO:0000184">
    <property type="term" value="P:nuclear-transcribed mRNA catabolic process, nonsense-mediated decay"/>
    <property type="evidence" value="ECO:0007669"/>
    <property type="project" value="UniProtKB-KW"/>
</dbReference>
<comment type="subcellular location">
    <subcellularLocation>
        <location evidence="2">Cytoplasm</location>
    </subcellularLocation>
    <subcellularLocation>
        <location evidence="1">Nucleus</location>
    </subcellularLocation>
</comment>
<dbReference type="GO" id="GO:0003729">
    <property type="term" value="F:mRNA binding"/>
    <property type="evidence" value="ECO:0007669"/>
    <property type="project" value="InterPro"/>
</dbReference>
<name>A0A162NZM2_COLIC</name>
<sequence length="778" mass="84768">LFAPSPSFFANRRAVLAFPSLPFNRPRQASHDCLDTLPPLPPLLEPALPVVNLSIARALPTHQPRERVTGSQLLASFAMAAPRRRKIGHRRRIEDEEDGEGGPDQLDLDDDSLTEGSIISDDHDHGNDSDTSNIDEASPVTPNPRKAAGNGNAKPAARSASALGPQTTNKAVPDADEMLQGLSISGPPEPTQQGQLDGAASPPKSSAPLVVSSHSSRPTEPVNERRRREHEEYKRRRDEDPAFVPNRGAFFMHDHRHAGPSANGFRPFGRGRGRGRGGGIGGPYAPMNQLHSPNDPLTSGPWAHDMHEAVAEPPPSRQPRHLPVDTEGPANGNGFIPTCPSNPTPINRTLSTERHIGNVQVRVSLPVVGKAPSAYAMPVKQYTKLPDHRPPLRRDKPVRISLPDNPPKYIFPAVDRSFIFIPRAMRPNQQRTRGKPRSGLGSIGGFSRRTSVFGGSYYGSAYSPSIALSRRSSLAPDGRDYLFSPTGSVMSRAPIPVENPRPVVRLPPANQPFVGQDSYPMPMPMPQNETSINDLPQPQTHPLPQKPAFQENRPNQIPMHQPRPQKAVSVTNIESPTLNQGPQAFQQAFHQQVPVQVSNAHPQDAHSRQPSYPTQHSTGTPLSQIPERAIHAAPFQPNTFQQQNFYNQPYPMMQQQQPYYYPGQYNGNNMGPPATAASFVPSGQPGQSQGFPHQTQPDPAAAQANGQAPTGPNLVAQEVNGMVYYYDATQMPPMNAYQGYQPPPQFGPGVSGMGGMVTPSPDGFYYQQPAPGMVYYSQ</sequence>
<dbReference type="GO" id="GO:0005737">
    <property type="term" value="C:cytoplasm"/>
    <property type="evidence" value="ECO:0007669"/>
    <property type="project" value="UniProtKB-SubCell"/>
</dbReference>
<feature type="region of interest" description="Disordered" evidence="13">
    <location>
        <begin position="86"/>
        <end position="241"/>
    </location>
</feature>
<evidence type="ECO:0000256" key="12">
    <source>
        <dbReference type="ARBA" id="ARBA00023242"/>
    </source>
</evidence>
<evidence type="ECO:0000256" key="4">
    <source>
        <dbReference type="ARBA" id="ARBA00022448"/>
    </source>
</evidence>
<evidence type="ECO:0000256" key="1">
    <source>
        <dbReference type="ARBA" id="ARBA00004123"/>
    </source>
</evidence>
<keyword evidence="12" id="KW-0539">Nucleus</keyword>
<accession>A0A162NZM2</accession>
<dbReference type="GO" id="GO:0035145">
    <property type="term" value="C:exon-exon junction complex"/>
    <property type="evidence" value="ECO:0007669"/>
    <property type="project" value="InterPro"/>
</dbReference>
<evidence type="ECO:0000256" key="8">
    <source>
        <dbReference type="ARBA" id="ARBA00022845"/>
    </source>
</evidence>
<dbReference type="GO" id="GO:0051028">
    <property type="term" value="P:mRNA transport"/>
    <property type="evidence" value="ECO:0007669"/>
    <property type="project" value="UniProtKB-KW"/>
</dbReference>
<evidence type="ECO:0000256" key="13">
    <source>
        <dbReference type="SAM" id="MobiDB-lite"/>
    </source>
</evidence>
<keyword evidence="7" id="KW-0509">mRNA transport</keyword>
<comment type="caution">
    <text evidence="15">The sequence shown here is derived from an EMBL/GenBank/DDBJ whole genome shotgun (WGS) entry which is preliminary data.</text>
</comment>
<proteinExistence type="inferred from homology"/>
<dbReference type="PANTHER" id="PTHR46837:SF5">
    <property type="entry name" value="PROTEIN MLN51 HOMOLOG"/>
    <property type="match status" value="1"/>
</dbReference>
<evidence type="ECO:0000256" key="10">
    <source>
        <dbReference type="ARBA" id="ARBA00023161"/>
    </source>
</evidence>
<feature type="region of interest" description="Disordered" evidence="13">
    <location>
        <begin position="671"/>
        <end position="713"/>
    </location>
</feature>
<feature type="region of interest" description="Disordered" evidence="13">
    <location>
        <begin position="499"/>
        <end position="569"/>
    </location>
</feature>
<keyword evidence="16" id="KW-1185">Reference proteome</keyword>
<comment type="similarity">
    <text evidence="3">Belongs to the CASC3 family.</text>
</comment>
<feature type="region of interest" description="Disordered" evidence="13">
    <location>
        <begin position="384"/>
        <end position="404"/>
    </location>
</feature>
<dbReference type="Pfam" id="PF09405">
    <property type="entry name" value="Btz"/>
    <property type="match status" value="1"/>
</dbReference>
<keyword evidence="6" id="KW-0507">mRNA processing</keyword>
<protein>
    <submittedName>
        <fullName evidence="15">Upf0052 domain containing protein</fullName>
    </submittedName>
</protein>
<evidence type="ECO:0000256" key="5">
    <source>
        <dbReference type="ARBA" id="ARBA00022490"/>
    </source>
</evidence>
<evidence type="ECO:0000256" key="2">
    <source>
        <dbReference type="ARBA" id="ARBA00004496"/>
    </source>
</evidence>
<keyword evidence="9" id="KW-0694">RNA-binding</keyword>
<feature type="compositionally biased region" description="Polar residues" evidence="13">
    <location>
        <begin position="684"/>
        <end position="697"/>
    </location>
</feature>
<feature type="compositionally biased region" description="Basic and acidic residues" evidence="13">
    <location>
        <begin position="222"/>
        <end position="240"/>
    </location>
</feature>
<evidence type="ECO:0000256" key="3">
    <source>
        <dbReference type="ARBA" id="ARBA00009548"/>
    </source>
</evidence>
<dbReference type="InterPro" id="IPR044796">
    <property type="entry name" value="MLN51_plant"/>
</dbReference>
<keyword evidence="10" id="KW-0866">Nonsense-mediated mRNA decay</keyword>
<feature type="compositionally biased region" description="Polar residues" evidence="13">
    <location>
        <begin position="527"/>
        <end position="538"/>
    </location>
</feature>
<feature type="region of interest" description="Disordered" evidence="13">
    <location>
        <begin position="596"/>
        <end position="622"/>
    </location>
</feature>
<evidence type="ECO:0000313" key="15">
    <source>
        <dbReference type="EMBL" id="KZL86497.1"/>
    </source>
</evidence>
<feature type="compositionally biased region" description="Low complexity" evidence="13">
    <location>
        <begin position="145"/>
        <end position="158"/>
    </location>
</feature>
<reference evidence="15 16" key="1">
    <citation type="submission" date="2015-06" db="EMBL/GenBank/DDBJ databases">
        <title>Survival trade-offs in plant roots during colonization by closely related pathogenic and mutualistic fungi.</title>
        <authorList>
            <person name="Hacquard S."/>
            <person name="Kracher B."/>
            <person name="Hiruma K."/>
            <person name="Weinman A."/>
            <person name="Muench P."/>
            <person name="Garrido Oter R."/>
            <person name="Ver Loren van Themaat E."/>
            <person name="Dallerey J.-F."/>
            <person name="Damm U."/>
            <person name="Henrissat B."/>
            <person name="Lespinet O."/>
            <person name="Thon M."/>
            <person name="Kemen E."/>
            <person name="McHardy A.C."/>
            <person name="Schulze-Lefert P."/>
            <person name="O'Connell R.J."/>
        </authorList>
    </citation>
    <scope>NUCLEOTIDE SEQUENCE [LARGE SCALE GENOMIC DNA]</scope>
    <source>
        <strain evidence="15 16">MAFF 238704</strain>
    </source>
</reference>
<feature type="compositionally biased region" description="Acidic residues" evidence="13">
    <location>
        <begin position="95"/>
        <end position="113"/>
    </location>
</feature>
<evidence type="ECO:0000256" key="11">
    <source>
        <dbReference type="ARBA" id="ARBA00023187"/>
    </source>
</evidence>
<feature type="compositionally biased region" description="Basic and acidic residues" evidence="13">
    <location>
        <begin position="385"/>
        <end position="398"/>
    </location>
</feature>
<dbReference type="InterPro" id="IPR018545">
    <property type="entry name" value="Btz_dom"/>
</dbReference>
<evidence type="ECO:0000259" key="14">
    <source>
        <dbReference type="SMART" id="SM01044"/>
    </source>
</evidence>
<dbReference type="GO" id="GO:0006397">
    <property type="term" value="P:mRNA processing"/>
    <property type="evidence" value="ECO:0007669"/>
    <property type="project" value="UniProtKB-KW"/>
</dbReference>
<dbReference type="PANTHER" id="PTHR46837">
    <property type="entry name" value="PROTEIN MLN51 HOMOLOG"/>
    <property type="match status" value="1"/>
</dbReference>
<feature type="compositionally biased region" description="Low complexity" evidence="13">
    <location>
        <begin position="206"/>
        <end position="216"/>
    </location>
</feature>
<feature type="domain" description="Btz" evidence="14">
    <location>
        <begin position="206"/>
        <end position="334"/>
    </location>
</feature>
<gene>
    <name evidence="15" type="ORF">CI238_02617</name>
</gene>
<keyword evidence="11" id="KW-0508">mRNA splicing</keyword>
<dbReference type="STRING" id="1573173.A0A162NZM2"/>
<dbReference type="GO" id="GO:0006417">
    <property type="term" value="P:regulation of translation"/>
    <property type="evidence" value="ECO:0007669"/>
    <property type="project" value="UniProtKB-KW"/>
</dbReference>
<feature type="compositionally biased region" description="Polar residues" evidence="13">
    <location>
        <begin position="608"/>
        <end position="622"/>
    </location>
</feature>
<keyword evidence="8" id="KW-0810">Translation regulation</keyword>
<feature type="non-terminal residue" evidence="15">
    <location>
        <position position="1"/>
    </location>
</feature>
<dbReference type="AlphaFoldDB" id="A0A162NZM2"/>
<dbReference type="EMBL" id="LFIW01000420">
    <property type="protein sequence ID" value="KZL86497.1"/>
    <property type="molecule type" value="Genomic_DNA"/>
</dbReference>
<keyword evidence="5" id="KW-0963">Cytoplasm</keyword>
<evidence type="ECO:0000256" key="9">
    <source>
        <dbReference type="ARBA" id="ARBA00022884"/>
    </source>
</evidence>
<evidence type="ECO:0000313" key="16">
    <source>
        <dbReference type="Proteomes" id="UP000076584"/>
    </source>
</evidence>